<accession>A0A918YNT7</accession>
<sequence length="449" mass="48608">MPRTPNTRLAHLLEAAGWSPAQLAAALRKVAAEQGTTLAVHLTSVRRWLEGTQPRPPVPALLLECLSRRLGRRVTAYDAGLTRAPAAIVDPAWEADPMRKLAHLTRAELDPHRRALLSAGVFAATALALPDQKQPTPPPTAPASAPRPGRRAGAGDLEQLRTMALMFATGADQHGGRHVRAALAAYLAHEVTPLLDLPARTDIHRGLQTATARLVLLLGSMCADSGDHVTAQHYHQIAARLATDAGDHTTLAIILRAMATHAHDLGHHDTAVLNLAEQADRHARHAPPAVRAYTHIHLAVLTAHHDRHAALAALARAERLHAQTDAEPGPFTRYPAGALHYQRAQALAILGDHSVTLTALTTSLRLRTTTEQLPAALTRARLAETQLRLGHLDAALTHWHALLDVYPTLTSTRADNRLNAAIQKLRPHQRRPAVTDLLDRIAELTRPAR</sequence>
<dbReference type="EMBL" id="BMVG01000026">
    <property type="protein sequence ID" value="GHE11063.1"/>
    <property type="molecule type" value="Genomic_DNA"/>
</dbReference>
<gene>
    <name evidence="2" type="ORF">GCM10010339_69370</name>
</gene>
<dbReference type="RefSeq" id="WP_189957580.1">
    <property type="nucleotide sequence ID" value="NZ_BMVG01000026.1"/>
</dbReference>
<dbReference type="Proteomes" id="UP000655443">
    <property type="component" value="Unassembled WGS sequence"/>
</dbReference>
<keyword evidence="3" id="KW-1185">Reference proteome</keyword>
<proteinExistence type="predicted"/>
<reference evidence="2" key="2">
    <citation type="submission" date="2020-09" db="EMBL/GenBank/DDBJ databases">
        <authorList>
            <person name="Sun Q."/>
            <person name="Ohkuma M."/>
        </authorList>
    </citation>
    <scope>NUCLEOTIDE SEQUENCE</scope>
    <source>
        <strain evidence="2">JCM 4714</strain>
    </source>
</reference>
<dbReference type="AlphaFoldDB" id="A0A918YNT7"/>
<organism evidence="2 3">
    <name type="scientific">Streptomyces alanosinicus</name>
    <dbReference type="NCBI Taxonomy" id="68171"/>
    <lineage>
        <taxon>Bacteria</taxon>
        <taxon>Bacillati</taxon>
        <taxon>Actinomycetota</taxon>
        <taxon>Actinomycetes</taxon>
        <taxon>Kitasatosporales</taxon>
        <taxon>Streptomycetaceae</taxon>
        <taxon>Streptomyces</taxon>
    </lineage>
</organism>
<protein>
    <submittedName>
        <fullName evidence="2">Tat pathway signal protein</fullName>
    </submittedName>
</protein>
<name>A0A918YNT7_9ACTN</name>
<evidence type="ECO:0000313" key="2">
    <source>
        <dbReference type="EMBL" id="GHE11063.1"/>
    </source>
</evidence>
<reference evidence="2" key="1">
    <citation type="journal article" date="2014" name="Int. J. Syst. Evol. Microbiol.">
        <title>Complete genome sequence of Corynebacterium casei LMG S-19264T (=DSM 44701T), isolated from a smear-ripened cheese.</title>
        <authorList>
            <consortium name="US DOE Joint Genome Institute (JGI-PGF)"/>
            <person name="Walter F."/>
            <person name="Albersmeier A."/>
            <person name="Kalinowski J."/>
            <person name="Ruckert C."/>
        </authorList>
    </citation>
    <scope>NUCLEOTIDE SEQUENCE</scope>
    <source>
        <strain evidence="2">JCM 4714</strain>
    </source>
</reference>
<evidence type="ECO:0000313" key="3">
    <source>
        <dbReference type="Proteomes" id="UP000655443"/>
    </source>
</evidence>
<comment type="caution">
    <text evidence="2">The sequence shown here is derived from an EMBL/GenBank/DDBJ whole genome shotgun (WGS) entry which is preliminary data.</text>
</comment>
<evidence type="ECO:0000256" key="1">
    <source>
        <dbReference type="SAM" id="MobiDB-lite"/>
    </source>
</evidence>
<dbReference type="InterPro" id="IPR011990">
    <property type="entry name" value="TPR-like_helical_dom_sf"/>
</dbReference>
<dbReference type="Gene3D" id="1.25.40.10">
    <property type="entry name" value="Tetratricopeptide repeat domain"/>
    <property type="match status" value="1"/>
</dbReference>
<feature type="region of interest" description="Disordered" evidence="1">
    <location>
        <begin position="128"/>
        <end position="153"/>
    </location>
</feature>
<dbReference type="SUPFAM" id="SSF48452">
    <property type="entry name" value="TPR-like"/>
    <property type="match status" value="1"/>
</dbReference>